<dbReference type="InterPro" id="IPR046216">
    <property type="entry name" value="DUF6249"/>
</dbReference>
<feature type="domain" description="DUF6249" evidence="2">
    <location>
        <begin position="6"/>
        <end position="122"/>
    </location>
</feature>
<sequence>MEELMIVANVAIVFGTIYKLFELFVGRKERQMLIDKLSENSLTEGKFKGLNMSSSYSALRFGCLLLGLGLGILIGYIIICNSLPEYWIDEANRQVRETASIIYGASTLFGGGLGMIVAFLVEVFHSKDRK</sequence>
<reference evidence="3" key="2">
    <citation type="submission" date="2021-04" db="EMBL/GenBank/DDBJ databases">
        <authorList>
            <person name="Gilroy R."/>
        </authorList>
    </citation>
    <scope>NUCLEOTIDE SEQUENCE</scope>
    <source>
        <strain evidence="3">G4-2901</strain>
    </source>
</reference>
<evidence type="ECO:0000256" key="1">
    <source>
        <dbReference type="SAM" id="Phobius"/>
    </source>
</evidence>
<dbReference type="Pfam" id="PF19762">
    <property type="entry name" value="DUF6249"/>
    <property type="match status" value="1"/>
</dbReference>
<protein>
    <recommendedName>
        <fullName evidence="2">DUF6249 domain-containing protein</fullName>
    </recommendedName>
</protein>
<keyword evidence="1" id="KW-0812">Transmembrane</keyword>
<dbReference type="AlphaFoldDB" id="A0A948WYW4"/>
<name>A0A948WYW4_9BACT</name>
<accession>A0A948WYW4</accession>
<comment type="caution">
    <text evidence="3">The sequence shown here is derived from an EMBL/GenBank/DDBJ whole genome shotgun (WGS) entry which is preliminary data.</text>
</comment>
<dbReference type="Proteomes" id="UP000783796">
    <property type="component" value="Unassembled WGS sequence"/>
</dbReference>
<gene>
    <name evidence="3" type="ORF">H9777_05750</name>
</gene>
<keyword evidence="1" id="KW-1133">Transmembrane helix</keyword>
<evidence type="ECO:0000313" key="3">
    <source>
        <dbReference type="EMBL" id="MBU3837808.1"/>
    </source>
</evidence>
<evidence type="ECO:0000313" key="4">
    <source>
        <dbReference type="Proteomes" id="UP000783796"/>
    </source>
</evidence>
<dbReference type="EMBL" id="JAHLFW010000051">
    <property type="protein sequence ID" value="MBU3837808.1"/>
    <property type="molecule type" value="Genomic_DNA"/>
</dbReference>
<feature type="transmembrane region" description="Helical" evidence="1">
    <location>
        <begin position="6"/>
        <end position="26"/>
    </location>
</feature>
<organism evidence="3 4">
    <name type="scientific">Candidatus Phocaeicola faecigallinarum</name>
    <dbReference type="NCBI Taxonomy" id="2838732"/>
    <lineage>
        <taxon>Bacteria</taxon>
        <taxon>Pseudomonadati</taxon>
        <taxon>Bacteroidota</taxon>
        <taxon>Bacteroidia</taxon>
        <taxon>Bacteroidales</taxon>
        <taxon>Bacteroidaceae</taxon>
        <taxon>Phocaeicola</taxon>
    </lineage>
</organism>
<proteinExistence type="predicted"/>
<reference evidence="3" key="1">
    <citation type="journal article" date="2021" name="PeerJ">
        <title>Extensive microbial diversity within the chicken gut microbiome revealed by metagenomics and culture.</title>
        <authorList>
            <person name="Gilroy R."/>
            <person name="Ravi A."/>
            <person name="Getino M."/>
            <person name="Pursley I."/>
            <person name="Horton D.L."/>
            <person name="Alikhan N.F."/>
            <person name="Baker D."/>
            <person name="Gharbi K."/>
            <person name="Hall N."/>
            <person name="Watson M."/>
            <person name="Adriaenssens E.M."/>
            <person name="Foster-Nyarko E."/>
            <person name="Jarju S."/>
            <person name="Secka A."/>
            <person name="Antonio M."/>
            <person name="Oren A."/>
            <person name="Chaudhuri R.R."/>
            <person name="La Ragione R."/>
            <person name="Hildebrand F."/>
            <person name="Pallen M.J."/>
        </authorList>
    </citation>
    <scope>NUCLEOTIDE SEQUENCE</scope>
    <source>
        <strain evidence="3">G4-2901</strain>
    </source>
</reference>
<feature type="transmembrane region" description="Helical" evidence="1">
    <location>
        <begin position="99"/>
        <end position="121"/>
    </location>
</feature>
<feature type="transmembrane region" description="Helical" evidence="1">
    <location>
        <begin position="58"/>
        <end position="79"/>
    </location>
</feature>
<evidence type="ECO:0000259" key="2">
    <source>
        <dbReference type="Pfam" id="PF19762"/>
    </source>
</evidence>
<keyword evidence="1" id="KW-0472">Membrane</keyword>